<evidence type="ECO:0000313" key="2">
    <source>
        <dbReference type="Proteomes" id="UP001295423"/>
    </source>
</evidence>
<comment type="caution">
    <text evidence="1">The sequence shown here is derived from an EMBL/GenBank/DDBJ whole genome shotgun (WGS) entry which is preliminary data.</text>
</comment>
<name>A0AAD2FRY3_9STRA</name>
<accession>A0AAD2FRY3</accession>
<reference evidence="1" key="1">
    <citation type="submission" date="2023-08" db="EMBL/GenBank/DDBJ databases">
        <authorList>
            <person name="Audoor S."/>
            <person name="Bilcke G."/>
        </authorList>
    </citation>
    <scope>NUCLEOTIDE SEQUENCE</scope>
</reference>
<proteinExistence type="predicted"/>
<gene>
    <name evidence="1" type="ORF">CYCCA115_LOCUS12870</name>
</gene>
<sequence length="228" mass="26329">MDLMNLSHTNKFHSVKLDGYWHRFDDSDILCSSAKRSHTLILGNVVISDLVLILQDDHTIQNLKTLEYFEDDVNRESFISNEGEGRLVMETLAESEILASLGFRTIMPPNMNLVHGNAEKEQSIWTDRGDDPEAKWVKNTTVRELYWSGTNNKRWDWEWPPSAVVGTLLDGFANLKRLTLKHCGLHKLDSLILFLAVEDCCWDMTKYEFLRSKRNYSSTRFSTRAIGI</sequence>
<evidence type="ECO:0000313" key="1">
    <source>
        <dbReference type="EMBL" id="CAJ1951022.1"/>
    </source>
</evidence>
<dbReference type="EMBL" id="CAKOGP040001776">
    <property type="protein sequence ID" value="CAJ1951022.1"/>
    <property type="molecule type" value="Genomic_DNA"/>
</dbReference>
<dbReference type="Proteomes" id="UP001295423">
    <property type="component" value="Unassembled WGS sequence"/>
</dbReference>
<protein>
    <submittedName>
        <fullName evidence="1">Uncharacterized protein</fullName>
    </submittedName>
</protein>
<keyword evidence="2" id="KW-1185">Reference proteome</keyword>
<dbReference type="AlphaFoldDB" id="A0AAD2FRY3"/>
<organism evidence="1 2">
    <name type="scientific">Cylindrotheca closterium</name>
    <dbReference type="NCBI Taxonomy" id="2856"/>
    <lineage>
        <taxon>Eukaryota</taxon>
        <taxon>Sar</taxon>
        <taxon>Stramenopiles</taxon>
        <taxon>Ochrophyta</taxon>
        <taxon>Bacillariophyta</taxon>
        <taxon>Bacillariophyceae</taxon>
        <taxon>Bacillariophycidae</taxon>
        <taxon>Bacillariales</taxon>
        <taxon>Bacillariaceae</taxon>
        <taxon>Cylindrotheca</taxon>
    </lineage>
</organism>